<protein>
    <submittedName>
        <fullName evidence="3">Two-component response regulator</fullName>
    </submittedName>
</protein>
<dbReference type="RefSeq" id="WP_124970496.1">
    <property type="nucleotide sequence ID" value="NZ_BDQK01000013.1"/>
</dbReference>
<evidence type="ECO:0000259" key="2">
    <source>
        <dbReference type="PROSITE" id="PS50110"/>
    </source>
</evidence>
<reference evidence="4" key="1">
    <citation type="submission" date="2017-05" db="EMBL/GenBank/DDBJ databases">
        <title>Physiological properties and genetic analysis related to exopolysaccharide production of fresh-water unicellular cyanobacterium Aphanothece sacrum, Suizenji Nori, that has been cultured as a food source in Japan.</title>
        <authorList>
            <person name="Kanesaki Y."/>
            <person name="Yoshikawa S."/>
            <person name="Ohki K."/>
        </authorList>
    </citation>
    <scope>NUCLEOTIDE SEQUENCE [LARGE SCALE GENOMIC DNA]</scope>
    <source>
        <strain evidence="4">FPU1</strain>
    </source>
</reference>
<evidence type="ECO:0000313" key="3">
    <source>
        <dbReference type="EMBL" id="GBF80762.1"/>
    </source>
</evidence>
<dbReference type="SUPFAM" id="SSF52172">
    <property type="entry name" value="CheY-like"/>
    <property type="match status" value="1"/>
</dbReference>
<dbReference type="AlphaFoldDB" id="A0A401IHJ7"/>
<comment type="caution">
    <text evidence="3">The sequence shown here is derived from an EMBL/GenBank/DDBJ whole genome shotgun (WGS) entry which is preliminary data.</text>
</comment>
<dbReference type="PROSITE" id="PS50110">
    <property type="entry name" value="RESPONSE_REGULATORY"/>
    <property type="match status" value="1"/>
</dbReference>
<dbReference type="EMBL" id="BDQK01000013">
    <property type="protein sequence ID" value="GBF80762.1"/>
    <property type="molecule type" value="Genomic_DNA"/>
</dbReference>
<dbReference type="Pfam" id="PF00072">
    <property type="entry name" value="Response_reg"/>
    <property type="match status" value="1"/>
</dbReference>
<feature type="domain" description="Response regulatory" evidence="2">
    <location>
        <begin position="5"/>
        <end position="123"/>
    </location>
</feature>
<dbReference type="SMART" id="SM00448">
    <property type="entry name" value="REC"/>
    <property type="match status" value="1"/>
</dbReference>
<dbReference type="PANTHER" id="PTHR42872:SF6">
    <property type="entry name" value="PROTEIN-GLUTAMATE METHYLESTERASE_PROTEIN-GLUTAMINE GLUTAMINASE"/>
    <property type="match status" value="1"/>
</dbReference>
<proteinExistence type="predicted"/>
<feature type="modified residue" description="4-aspartylphosphate" evidence="1">
    <location>
        <position position="56"/>
    </location>
</feature>
<dbReference type="CDD" id="cd17541">
    <property type="entry name" value="REC_CheB-like"/>
    <property type="match status" value="1"/>
</dbReference>
<keyword evidence="4" id="KW-1185">Reference proteome</keyword>
<dbReference type="PANTHER" id="PTHR42872">
    <property type="entry name" value="PROTEIN-GLUTAMATE METHYLESTERASE/PROTEIN-GLUTAMINE GLUTAMINASE"/>
    <property type="match status" value="1"/>
</dbReference>
<accession>A0A401IHJ7</accession>
<dbReference type="InterPro" id="IPR001789">
    <property type="entry name" value="Sig_transdc_resp-reg_receiver"/>
</dbReference>
<organism evidence="3 4">
    <name type="scientific">Aphanothece sacrum FPU1</name>
    <dbReference type="NCBI Taxonomy" id="1920663"/>
    <lineage>
        <taxon>Bacteria</taxon>
        <taxon>Bacillati</taxon>
        <taxon>Cyanobacteriota</taxon>
        <taxon>Cyanophyceae</taxon>
        <taxon>Oscillatoriophycideae</taxon>
        <taxon>Chroococcales</taxon>
        <taxon>Aphanothecaceae</taxon>
        <taxon>Aphanothece</taxon>
    </lineage>
</organism>
<sequence length="140" mass="15206">MKPIKVLLVEDSPVALGLFKKILQSSPEIEVVGTALDGNQALSMIPTLQPEVICTDLQMPGMDGFELIKQVMAKYPVPILVISNVVQQADIDNIFKVLQSGALDFMPKPQAATANEEELKKTLIIKIKVLATKQVAAKPL</sequence>
<evidence type="ECO:0000256" key="1">
    <source>
        <dbReference type="PROSITE-ProRule" id="PRU00169"/>
    </source>
</evidence>
<dbReference type="Proteomes" id="UP000287247">
    <property type="component" value="Unassembled WGS sequence"/>
</dbReference>
<evidence type="ECO:0000313" key="4">
    <source>
        <dbReference type="Proteomes" id="UP000287247"/>
    </source>
</evidence>
<dbReference type="InterPro" id="IPR011006">
    <property type="entry name" value="CheY-like_superfamily"/>
</dbReference>
<name>A0A401IHJ7_APHSA</name>
<gene>
    <name evidence="3" type="ORF">AsFPU1_2167</name>
</gene>
<dbReference type="OrthoDB" id="9793421at2"/>
<dbReference type="Gene3D" id="3.40.50.2300">
    <property type="match status" value="1"/>
</dbReference>
<keyword evidence="1" id="KW-0597">Phosphoprotein</keyword>
<dbReference type="GO" id="GO:0000160">
    <property type="term" value="P:phosphorelay signal transduction system"/>
    <property type="evidence" value="ECO:0007669"/>
    <property type="project" value="InterPro"/>
</dbReference>